<protein>
    <submittedName>
        <fullName evidence="1">Uncharacterized protein</fullName>
    </submittedName>
</protein>
<gene>
    <name evidence="1" type="ORF">DBT_0888</name>
</gene>
<organism evidence="1 2">
    <name type="scientific">Dissulfuribacter thermophilus</name>
    <dbReference type="NCBI Taxonomy" id="1156395"/>
    <lineage>
        <taxon>Bacteria</taxon>
        <taxon>Pseudomonadati</taxon>
        <taxon>Thermodesulfobacteriota</taxon>
        <taxon>Dissulfuribacteria</taxon>
        <taxon>Dissulfuribacterales</taxon>
        <taxon>Dissulfuribacteraceae</taxon>
        <taxon>Dissulfuribacter</taxon>
    </lineage>
</organism>
<evidence type="ECO:0000313" key="1">
    <source>
        <dbReference type="EMBL" id="OCC15537.1"/>
    </source>
</evidence>
<sequence>MLRQERSRVYFNWIFIDFDWKAGLCACFPFIVGFSSKLNTQNLKKSHVSCVAKCQVLSGA</sequence>
<dbReference type="AlphaFoldDB" id="A0A1B9F6H2"/>
<accession>A0A1B9F6H2</accession>
<name>A0A1B9F6H2_9BACT</name>
<comment type="caution">
    <text evidence="1">The sequence shown here is derived from an EMBL/GenBank/DDBJ whole genome shotgun (WGS) entry which is preliminary data.</text>
</comment>
<evidence type="ECO:0000313" key="2">
    <source>
        <dbReference type="Proteomes" id="UP000093080"/>
    </source>
</evidence>
<dbReference type="EMBL" id="MAGO01000004">
    <property type="protein sequence ID" value="OCC15537.1"/>
    <property type="molecule type" value="Genomic_DNA"/>
</dbReference>
<dbReference type="Proteomes" id="UP000093080">
    <property type="component" value="Unassembled WGS sequence"/>
</dbReference>
<proteinExistence type="predicted"/>
<keyword evidence="2" id="KW-1185">Reference proteome</keyword>
<dbReference type="STRING" id="1156395.DBT_0888"/>
<reference evidence="1 2" key="1">
    <citation type="submission" date="2016-06" db="EMBL/GenBank/DDBJ databases">
        <title>Respiratory ammonification of nitrate coupled to the oxidation of elemental sulfur in deep-sea autotrophic thermophilic bacteria.</title>
        <authorList>
            <person name="Slobodkina G.B."/>
            <person name="Mardanov A.V."/>
            <person name="Ravin N.V."/>
            <person name="Frolova A.A."/>
            <person name="Viryasiv M.B."/>
            <person name="Chernyh N.A."/>
            <person name="Bonch-Osmolovskaya E.A."/>
            <person name="Slobodkin A.I."/>
        </authorList>
    </citation>
    <scope>NUCLEOTIDE SEQUENCE [LARGE SCALE GENOMIC DNA]</scope>
    <source>
        <strain evidence="1 2">S69</strain>
    </source>
</reference>